<keyword evidence="4" id="KW-0677">Repeat</keyword>
<evidence type="ECO:0000256" key="1">
    <source>
        <dbReference type="ARBA" id="ARBA00004141"/>
    </source>
</evidence>
<comment type="subcellular location">
    <subcellularLocation>
        <location evidence="1 11">Membrane</location>
        <topology evidence="1 11">Multi-pass membrane protein</topology>
    </subcellularLocation>
</comment>
<evidence type="ECO:0000256" key="6">
    <source>
        <dbReference type="ARBA" id="ARBA00023065"/>
    </source>
</evidence>
<dbReference type="PANTHER" id="PTHR11689:SF136">
    <property type="entry name" value="H(+)_CL(-) EXCHANGE TRANSPORTER 7"/>
    <property type="match status" value="1"/>
</dbReference>
<reference evidence="15" key="3">
    <citation type="submission" date="2015-06" db="UniProtKB">
        <authorList>
            <consortium name="EnsemblMetazoa"/>
        </authorList>
    </citation>
    <scope>IDENTIFICATION</scope>
</reference>
<organism evidence="14">
    <name type="scientific">Capitella teleta</name>
    <name type="common">Polychaete worm</name>
    <dbReference type="NCBI Taxonomy" id="283909"/>
    <lineage>
        <taxon>Eukaryota</taxon>
        <taxon>Metazoa</taxon>
        <taxon>Spiralia</taxon>
        <taxon>Lophotrochozoa</taxon>
        <taxon>Annelida</taxon>
        <taxon>Polychaeta</taxon>
        <taxon>Sedentaria</taxon>
        <taxon>Scolecida</taxon>
        <taxon>Capitellidae</taxon>
        <taxon>Capitella</taxon>
    </lineage>
</organism>
<dbReference type="EMBL" id="AMQN01011571">
    <property type="status" value="NOT_ANNOTATED_CDS"/>
    <property type="molecule type" value="Genomic_DNA"/>
</dbReference>
<dbReference type="GO" id="GO:0005765">
    <property type="term" value="C:lysosomal membrane"/>
    <property type="evidence" value="ECO:0007669"/>
    <property type="project" value="TreeGrafter"/>
</dbReference>
<evidence type="ECO:0000256" key="9">
    <source>
        <dbReference type="ARBA" id="ARBA00023214"/>
    </source>
</evidence>
<dbReference type="InterPro" id="IPR001807">
    <property type="entry name" value="ClC"/>
</dbReference>
<dbReference type="CDD" id="cd04591">
    <property type="entry name" value="CBS_pair_voltage-gated_CLC_euk_bac"/>
    <property type="match status" value="1"/>
</dbReference>
<dbReference type="PROSITE" id="PS51371">
    <property type="entry name" value="CBS"/>
    <property type="match status" value="1"/>
</dbReference>
<keyword evidence="9 11" id="KW-0868">Chloride</keyword>
<evidence type="ECO:0000259" key="13">
    <source>
        <dbReference type="PROSITE" id="PS51371"/>
    </source>
</evidence>
<keyword evidence="7 10" id="KW-0129">CBS domain</keyword>
<evidence type="ECO:0000256" key="2">
    <source>
        <dbReference type="ARBA" id="ARBA00022448"/>
    </source>
</evidence>
<keyword evidence="16" id="KW-1185">Reference proteome</keyword>
<feature type="transmembrane region" description="Helical" evidence="11">
    <location>
        <begin position="213"/>
        <end position="236"/>
    </location>
</feature>
<dbReference type="PANTHER" id="PTHR11689">
    <property type="entry name" value="CHLORIDE CHANNEL PROTEIN CLC FAMILY MEMBER"/>
    <property type="match status" value="1"/>
</dbReference>
<evidence type="ECO:0000256" key="7">
    <source>
        <dbReference type="ARBA" id="ARBA00023122"/>
    </source>
</evidence>
<evidence type="ECO:0000256" key="11">
    <source>
        <dbReference type="RuleBase" id="RU361221"/>
    </source>
</evidence>
<feature type="transmembrane region" description="Helical" evidence="11">
    <location>
        <begin position="48"/>
        <end position="69"/>
    </location>
</feature>
<keyword evidence="3 11" id="KW-0812">Transmembrane</keyword>
<evidence type="ECO:0000256" key="8">
    <source>
        <dbReference type="ARBA" id="ARBA00023136"/>
    </source>
</evidence>
<accession>R7TX20</accession>
<dbReference type="EMBL" id="KB308952">
    <property type="protein sequence ID" value="ELT95986.1"/>
    <property type="molecule type" value="Genomic_DNA"/>
</dbReference>
<dbReference type="SUPFAM" id="SSF54631">
    <property type="entry name" value="CBS-domain pair"/>
    <property type="match status" value="1"/>
</dbReference>
<dbReference type="InterPro" id="IPR014743">
    <property type="entry name" value="Cl-channel_core"/>
</dbReference>
<feature type="transmembrane region" description="Helical" evidence="11">
    <location>
        <begin position="143"/>
        <end position="168"/>
    </location>
</feature>
<dbReference type="InterPro" id="IPR051280">
    <property type="entry name" value="Cl-channel/antiporter"/>
</dbReference>
<evidence type="ECO:0000256" key="12">
    <source>
        <dbReference type="SAM" id="MobiDB-lite"/>
    </source>
</evidence>
<feature type="transmembrane region" description="Helical" evidence="11">
    <location>
        <begin position="291"/>
        <end position="316"/>
    </location>
</feature>
<gene>
    <name evidence="14" type="ORF">CAPTEDRAFT_174097</name>
</gene>
<reference evidence="16" key="1">
    <citation type="submission" date="2012-12" db="EMBL/GenBank/DDBJ databases">
        <authorList>
            <person name="Hellsten U."/>
            <person name="Grimwood J."/>
            <person name="Chapman J.A."/>
            <person name="Shapiro H."/>
            <person name="Aerts A."/>
            <person name="Otillar R.P."/>
            <person name="Terry A.Y."/>
            <person name="Boore J.L."/>
            <person name="Simakov O."/>
            <person name="Marletaz F."/>
            <person name="Cho S.-J."/>
            <person name="Edsinger-Gonzales E."/>
            <person name="Havlak P."/>
            <person name="Kuo D.-H."/>
            <person name="Larsson T."/>
            <person name="Lv J."/>
            <person name="Arendt D."/>
            <person name="Savage R."/>
            <person name="Osoegawa K."/>
            <person name="de Jong P."/>
            <person name="Lindberg D.R."/>
            <person name="Seaver E.C."/>
            <person name="Weisblat D.A."/>
            <person name="Putnam N.H."/>
            <person name="Grigoriev I.V."/>
            <person name="Rokhsar D.S."/>
        </authorList>
    </citation>
    <scope>NUCLEOTIDE SEQUENCE</scope>
    <source>
        <strain evidence="16">I ESC-2004</strain>
    </source>
</reference>
<dbReference type="Pfam" id="PF00571">
    <property type="entry name" value="CBS"/>
    <property type="match status" value="1"/>
</dbReference>
<evidence type="ECO:0000313" key="14">
    <source>
        <dbReference type="EMBL" id="ELT95986.1"/>
    </source>
</evidence>
<comment type="similarity">
    <text evidence="11">Belongs to the chloride channel (TC 2.A.49) family.</text>
</comment>
<dbReference type="OMA" id="METTGSM"/>
<dbReference type="OrthoDB" id="428525at2759"/>
<dbReference type="Proteomes" id="UP000014760">
    <property type="component" value="Unassembled WGS sequence"/>
</dbReference>
<dbReference type="Gene3D" id="1.10.3080.10">
    <property type="entry name" value="Clc chloride channel"/>
    <property type="match status" value="1"/>
</dbReference>
<evidence type="ECO:0000313" key="15">
    <source>
        <dbReference type="EnsemblMetazoa" id="CapteP174097"/>
    </source>
</evidence>
<dbReference type="EnsemblMetazoa" id="CapteT174097">
    <property type="protein sequence ID" value="CapteP174097"/>
    <property type="gene ID" value="CapteG174097"/>
</dbReference>
<dbReference type="STRING" id="283909.R7TX20"/>
<reference evidence="14 16" key="2">
    <citation type="journal article" date="2013" name="Nature">
        <title>Insights into bilaterian evolution from three spiralian genomes.</title>
        <authorList>
            <person name="Simakov O."/>
            <person name="Marletaz F."/>
            <person name="Cho S.J."/>
            <person name="Edsinger-Gonzales E."/>
            <person name="Havlak P."/>
            <person name="Hellsten U."/>
            <person name="Kuo D.H."/>
            <person name="Larsson T."/>
            <person name="Lv J."/>
            <person name="Arendt D."/>
            <person name="Savage R."/>
            <person name="Osoegawa K."/>
            <person name="de Jong P."/>
            <person name="Grimwood J."/>
            <person name="Chapman J.A."/>
            <person name="Shapiro H."/>
            <person name="Aerts A."/>
            <person name="Otillar R.P."/>
            <person name="Terry A.Y."/>
            <person name="Boore J.L."/>
            <person name="Grigoriev I.V."/>
            <person name="Lindberg D.R."/>
            <person name="Seaver E.C."/>
            <person name="Weisblat D.A."/>
            <person name="Putnam N.H."/>
            <person name="Rokhsar D.S."/>
        </authorList>
    </citation>
    <scope>NUCLEOTIDE SEQUENCE</scope>
    <source>
        <strain evidence="14 16">I ESC-2004</strain>
    </source>
</reference>
<feature type="transmembrane region" description="Helical" evidence="11">
    <location>
        <begin position="501"/>
        <end position="518"/>
    </location>
</feature>
<dbReference type="SMART" id="SM00116">
    <property type="entry name" value="CBS"/>
    <property type="match status" value="2"/>
</dbReference>
<keyword evidence="8 11" id="KW-0472">Membrane</keyword>
<protein>
    <recommendedName>
        <fullName evidence="11">Chloride channel protein</fullName>
    </recommendedName>
</protein>
<dbReference type="HOGENOM" id="CLU_003181_4_1_1"/>
<feature type="domain" description="CBS" evidence="13">
    <location>
        <begin position="688"/>
        <end position="746"/>
    </location>
</feature>
<feature type="transmembrane region" description="Helical" evidence="11">
    <location>
        <begin position="337"/>
        <end position="358"/>
    </location>
</feature>
<name>R7TX20_CAPTE</name>
<evidence type="ECO:0000313" key="16">
    <source>
        <dbReference type="Proteomes" id="UP000014760"/>
    </source>
</evidence>
<evidence type="ECO:0000256" key="5">
    <source>
        <dbReference type="ARBA" id="ARBA00022989"/>
    </source>
</evidence>
<feature type="transmembrane region" description="Helical" evidence="11">
    <location>
        <begin position="408"/>
        <end position="430"/>
    </location>
</feature>
<dbReference type="GO" id="GO:0005254">
    <property type="term" value="F:chloride channel activity"/>
    <property type="evidence" value="ECO:0007669"/>
    <property type="project" value="UniProtKB-UniRule"/>
</dbReference>
<keyword evidence="6 11" id="KW-0406">Ion transport</keyword>
<feature type="transmembrane region" description="Helical" evidence="11">
    <location>
        <begin position="471"/>
        <end position="495"/>
    </location>
</feature>
<evidence type="ECO:0000256" key="10">
    <source>
        <dbReference type="PROSITE-ProRule" id="PRU00703"/>
    </source>
</evidence>
<dbReference type="Gene3D" id="3.10.580.10">
    <property type="entry name" value="CBS-domain"/>
    <property type="match status" value="1"/>
</dbReference>
<dbReference type="Pfam" id="PF00654">
    <property type="entry name" value="Voltage_CLC"/>
    <property type="match status" value="1"/>
</dbReference>
<dbReference type="InterPro" id="IPR000644">
    <property type="entry name" value="CBS_dom"/>
</dbReference>
<feature type="transmembrane region" description="Helical" evidence="11">
    <location>
        <begin position="248"/>
        <end position="271"/>
    </location>
</feature>
<sequence length="756" mass="82840">MRFTKHVITSICFNPSNLAQSQDYDQIENALFLKEQEKGRTLLVRKRWVARWLVCLFTGVGTALVATVIEVSIEHATEFKFNVLRKLINWCDSGTCMALPMLAWIAVNAVLVFLGSLLVTYMEPQAAGSGIPQIKCYLNGVKIPGLLTVRALLAKAVGVILSVVGGLACGKEGPMIHSGAIVAAGISQGRSRLFKKDFKIFEYLRSDTERRDFVSGGAAAGVSAAFGAPVGGVLFSLEEGASFWNQSLTWRIVFASMVATFTVNIILSAIHGHASDLSNPGLISFGRFSHITYEAIEIPLFLVMAVIGGLLGATFNGINGKLTVFRKKFIKRKWLKVLEAVLVACLSAVMAFVLIFTVDDCVENSEGHETDHSHMNCPDGQHNIMSSIFLKTPEASLISILHGKNEDYNMLTLGIFSVMYFMLACWTYGLSVSSGIFIPSLLTGAVWGRLFGMAVIQLFPESIGDKDLGKYALIGAACHLGGTVRMTISLTVILLECTGDITFGLPIVMVLIIAKWVGDLFNTGLYDMHIQMMGIPLLPWEPPEMSYDITAKQVMNSPVLTLNTTEKVSRIVDVLENMPHLHSGFPVVEKAPTDGEASPSSSETPSLESFGRCKGLILRSQLCLLIKHKVFSAANGDLVRVSASLPASADKEVRLEHFRDAYSQDIPSVNLEISEAEKDCCIDLQPYMNPSPFTVTMTASLPRMFRLFRGLGLRHLIVNNDKNEVVGMVTRKDIAKFRQNAKVGKIQVQELQIRQE</sequence>
<proteinExistence type="inferred from homology"/>
<dbReference type="AlphaFoldDB" id="R7TX20"/>
<evidence type="ECO:0000256" key="3">
    <source>
        <dbReference type="ARBA" id="ARBA00022692"/>
    </source>
</evidence>
<feature type="compositionally biased region" description="Low complexity" evidence="12">
    <location>
        <begin position="598"/>
        <end position="608"/>
    </location>
</feature>
<evidence type="ECO:0000256" key="4">
    <source>
        <dbReference type="ARBA" id="ARBA00022737"/>
    </source>
</evidence>
<feature type="transmembrane region" description="Helical" evidence="11">
    <location>
        <begin position="102"/>
        <end position="122"/>
    </location>
</feature>
<dbReference type="PRINTS" id="PR00762">
    <property type="entry name" value="CLCHANNEL"/>
</dbReference>
<keyword evidence="2 11" id="KW-0813">Transport</keyword>
<feature type="region of interest" description="Disordered" evidence="12">
    <location>
        <begin position="586"/>
        <end position="608"/>
    </location>
</feature>
<keyword evidence="5 11" id="KW-1133">Transmembrane helix</keyword>
<feature type="transmembrane region" description="Helical" evidence="11">
    <location>
        <begin position="436"/>
        <end position="459"/>
    </location>
</feature>
<dbReference type="SUPFAM" id="SSF81340">
    <property type="entry name" value="Clc chloride channel"/>
    <property type="match status" value="1"/>
</dbReference>
<dbReference type="InterPro" id="IPR046342">
    <property type="entry name" value="CBS_dom_sf"/>
</dbReference>